<protein>
    <submittedName>
        <fullName evidence="1">Uncharacterized protein</fullName>
    </submittedName>
</protein>
<accession>A0A2T7P2Z8</accession>
<dbReference type="AlphaFoldDB" id="A0A2T7P2Z8"/>
<keyword evidence="2" id="KW-1185">Reference proteome</keyword>
<comment type="caution">
    <text evidence="1">The sequence shown here is derived from an EMBL/GenBank/DDBJ whole genome shotgun (WGS) entry which is preliminary data.</text>
</comment>
<evidence type="ECO:0000313" key="1">
    <source>
        <dbReference type="EMBL" id="PVD27791.1"/>
    </source>
</evidence>
<dbReference type="Proteomes" id="UP000245119">
    <property type="component" value="Linkage Group LG7"/>
</dbReference>
<dbReference type="EMBL" id="PZQS01000007">
    <property type="protein sequence ID" value="PVD27791.1"/>
    <property type="molecule type" value="Genomic_DNA"/>
</dbReference>
<gene>
    <name evidence="1" type="ORF">C0Q70_12964</name>
</gene>
<name>A0A2T7P2Z8_POMCA</name>
<organism evidence="1 2">
    <name type="scientific">Pomacea canaliculata</name>
    <name type="common">Golden apple snail</name>
    <dbReference type="NCBI Taxonomy" id="400727"/>
    <lineage>
        <taxon>Eukaryota</taxon>
        <taxon>Metazoa</taxon>
        <taxon>Spiralia</taxon>
        <taxon>Lophotrochozoa</taxon>
        <taxon>Mollusca</taxon>
        <taxon>Gastropoda</taxon>
        <taxon>Caenogastropoda</taxon>
        <taxon>Architaenioglossa</taxon>
        <taxon>Ampullarioidea</taxon>
        <taxon>Ampullariidae</taxon>
        <taxon>Pomacea</taxon>
    </lineage>
</organism>
<sequence>MTRVDSAYSPSLVSLPEQSDTCRPFLLMDKRMGSTLTHVTSIKDLFFRNNHCSSYDYNNSIYTGERASGPAGGPRQENFNCVAEVCVLTVLPHHFYKKALYILRVVGHVSCGADRTVLLCLYCALVRCKLDYGAIIYGSARESHLKISDPIHHQGLRICLGAFRTTPIQSLYAEAGEPQLSFCRLKLMLSYVCRLKARPGNPGNHAVFGP</sequence>
<reference evidence="1 2" key="1">
    <citation type="submission" date="2018-04" db="EMBL/GenBank/DDBJ databases">
        <title>The genome of golden apple snail Pomacea canaliculata provides insight into stress tolerance and invasive adaptation.</title>
        <authorList>
            <person name="Liu C."/>
            <person name="Liu B."/>
            <person name="Ren Y."/>
            <person name="Zhang Y."/>
            <person name="Wang H."/>
            <person name="Li S."/>
            <person name="Jiang F."/>
            <person name="Yin L."/>
            <person name="Zhang G."/>
            <person name="Qian W."/>
            <person name="Fan W."/>
        </authorList>
    </citation>
    <scope>NUCLEOTIDE SEQUENCE [LARGE SCALE GENOMIC DNA]</scope>
    <source>
        <strain evidence="1">SZHN2017</strain>
        <tissue evidence="1">Muscle</tissue>
    </source>
</reference>
<evidence type="ECO:0000313" key="2">
    <source>
        <dbReference type="Proteomes" id="UP000245119"/>
    </source>
</evidence>
<proteinExistence type="predicted"/>